<dbReference type="InterPro" id="IPR036005">
    <property type="entry name" value="Creatinase/aminopeptidase-like"/>
</dbReference>
<feature type="region of interest" description="Disordered" evidence="7">
    <location>
        <begin position="18"/>
        <end position="129"/>
    </location>
</feature>
<dbReference type="Pfam" id="PF00557">
    <property type="entry name" value="Peptidase_M24"/>
    <property type="match status" value="1"/>
</dbReference>
<comment type="cofactor">
    <cofactor evidence="1">
        <name>Mn(2+)</name>
        <dbReference type="ChEBI" id="CHEBI:29035"/>
    </cofactor>
</comment>
<evidence type="ECO:0000256" key="4">
    <source>
        <dbReference type="ARBA" id="ARBA00022801"/>
    </source>
</evidence>
<evidence type="ECO:0000256" key="2">
    <source>
        <dbReference type="ARBA" id="ARBA00008766"/>
    </source>
</evidence>
<dbReference type="SUPFAM" id="SSF55920">
    <property type="entry name" value="Creatinase/aminopeptidase"/>
    <property type="match status" value="1"/>
</dbReference>
<sequence>MSACCSAPALIKSLNRRCTSSSRLGTTSGTWPSTQAPIAPCCGTSRRSAGLPRPYSSSAKHASDEQSTSTSGPLYASIPTSFGRPSSSLNPAPNPRRQRAYGQALPHTHPHLFPRRADWPAPPDALHASADGAASGLQVADDELTPGITAQEYHERRKRLCEKLPENSAVLVMGGRVKCMSGNIFYRFRQDSSLWYLTGFQEPDCALILHPRASSPKGYKMTMFVPPRDELNELWNGARTGMDGAVDIFGADEAFAMEPASLLAHLKSTVPEVDHLYMDWPSGPTFPRTPSRRSSLIGGGASGNIFDFLSPTSASPFDAFAKKSDFENVVKVLQEGRKVRPLAPMLDQLRVIKSPAELRIMKRAGVASSAAMIHAMRATSAGRTEGQIQAVFERETALRGAQRPAYVPVVAAGKNALTIHYVANDGVLQPGELVCMDAGGEMDGYVSDITRAWPVDGSFTSAQKDLYSAVLGVLKQCTALATPSSAYSQAQLHRRSVELLSQELKRLGFDTNKGGVMDLLYPHSLSHWIGIDLHDTPSIDRSAHLREGHVLTIEPAVYVPFDSRFPKHFQGMGIRIEDDIAVLEEGNVILSANTPREIEDVEATCQGCGRVDDIPRYPVKSSNTDPTRTLGNEKEQRKGGSFTSAT</sequence>
<dbReference type="Pfam" id="PF05195">
    <property type="entry name" value="AMP_N"/>
    <property type="match status" value="1"/>
</dbReference>
<feature type="compositionally biased region" description="Polar residues" evidence="7">
    <location>
        <begin position="620"/>
        <end position="630"/>
    </location>
</feature>
<dbReference type="InterPro" id="IPR001131">
    <property type="entry name" value="Peptidase_M24B_aminopep-P_CS"/>
</dbReference>
<evidence type="ECO:0000256" key="5">
    <source>
        <dbReference type="ARBA" id="ARBA00023211"/>
    </source>
</evidence>
<dbReference type="AlphaFoldDB" id="A0A0P1BPB3"/>
<dbReference type="GO" id="GO:0006508">
    <property type="term" value="P:proteolysis"/>
    <property type="evidence" value="ECO:0007669"/>
    <property type="project" value="TreeGrafter"/>
</dbReference>
<evidence type="ECO:0000256" key="7">
    <source>
        <dbReference type="SAM" id="MobiDB-lite"/>
    </source>
</evidence>
<dbReference type="GO" id="GO:0030145">
    <property type="term" value="F:manganese ion binding"/>
    <property type="evidence" value="ECO:0007669"/>
    <property type="project" value="InterPro"/>
</dbReference>
<name>A0A0P1BPB3_9BASI</name>
<dbReference type="InterPro" id="IPR000994">
    <property type="entry name" value="Pept_M24"/>
</dbReference>
<evidence type="ECO:0000259" key="8">
    <source>
        <dbReference type="SMART" id="SM01011"/>
    </source>
</evidence>
<dbReference type="PROSITE" id="PS00491">
    <property type="entry name" value="PROLINE_PEPTIDASE"/>
    <property type="match status" value="1"/>
</dbReference>
<evidence type="ECO:0000256" key="1">
    <source>
        <dbReference type="ARBA" id="ARBA00001936"/>
    </source>
</evidence>
<dbReference type="CDD" id="cd01087">
    <property type="entry name" value="Prolidase"/>
    <property type="match status" value="1"/>
</dbReference>
<dbReference type="Proteomes" id="UP000054845">
    <property type="component" value="Unassembled WGS sequence"/>
</dbReference>
<evidence type="ECO:0000256" key="3">
    <source>
        <dbReference type="ARBA" id="ARBA00022723"/>
    </source>
</evidence>
<accession>A0A0P1BPB3</accession>
<feature type="domain" description="Aminopeptidase P N-terminal" evidence="8">
    <location>
        <begin position="148"/>
        <end position="287"/>
    </location>
</feature>
<dbReference type="InterPro" id="IPR052433">
    <property type="entry name" value="X-Pro_dipept-like"/>
</dbReference>
<dbReference type="GO" id="GO:0005739">
    <property type="term" value="C:mitochondrion"/>
    <property type="evidence" value="ECO:0007669"/>
    <property type="project" value="TreeGrafter"/>
</dbReference>
<dbReference type="SUPFAM" id="SSF53092">
    <property type="entry name" value="Creatinase/prolidase N-terminal domain"/>
    <property type="match status" value="1"/>
</dbReference>
<feature type="region of interest" description="Disordered" evidence="7">
    <location>
        <begin position="614"/>
        <end position="646"/>
    </location>
</feature>
<dbReference type="InterPro" id="IPR007865">
    <property type="entry name" value="Aminopep_P_N"/>
</dbReference>
<organism evidence="9 10">
    <name type="scientific">Ceraceosorus bombacis</name>
    <dbReference type="NCBI Taxonomy" id="401625"/>
    <lineage>
        <taxon>Eukaryota</taxon>
        <taxon>Fungi</taxon>
        <taxon>Dikarya</taxon>
        <taxon>Basidiomycota</taxon>
        <taxon>Ustilaginomycotina</taxon>
        <taxon>Exobasidiomycetes</taxon>
        <taxon>Ceraceosorales</taxon>
        <taxon>Ceraceosoraceae</taxon>
        <taxon>Ceraceosorus</taxon>
    </lineage>
</organism>
<keyword evidence="4" id="KW-0378">Hydrolase</keyword>
<keyword evidence="3 6" id="KW-0479">Metal-binding</keyword>
<comment type="similarity">
    <text evidence="2 6">Belongs to the peptidase M24B family.</text>
</comment>
<dbReference type="OrthoDB" id="4215474at2759"/>
<dbReference type="EMBL" id="CCYA01000265">
    <property type="protein sequence ID" value="CEH17608.1"/>
    <property type="molecule type" value="Genomic_DNA"/>
</dbReference>
<keyword evidence="9" id="KW-0031">Aminopeptidase</keyword>
<evidence type="ECO:0000313" key="10">
    <source>
        <dbReference type="Proteomes" id="UP000054845"/>
    </source>
</evidence>
<keyword evidence="10" id="KW-1185">Reference proteome</keyword>
<dbReference type="PANTHER" id="PTHR43226">
    <property type="entry name" value="XAA-PRO AMINOPEPTIDASE 3"/>
    <property type="match status" value="1"/>
</dbReference>
<dbReference type="STRING" id="401625.A0A0P1BPB3"/>
<dbReference type="SMART" id="SM01011">
    <property type="entry name" value="AMP_N"/>
    <property type="match status" value="1"/>
</dbReference>
<dbReference type="Gene3D" id="3.40.350.10">
    <property type="entry name" value="Creatinase/prolidase N-terminal domain"/>
    <property type="match status" value="1"/>
</dbReference>
<dbReference type="GO" id="GO:0070006">
    <property type="term" value="F:metalloaminopeptidase activity"/>
    <property type="evidence" value="ECO:0007669"/>
    <property type="project" value="InterPro"/>
</dbReference>
<feature type="compositionally biased region" description="Low complexity" evidence="7">
    <location>
        <begin position="18"/>
        <end position="30"/>
    </location>
</feature>
<feature type="compositionally biased region" description="Polar residues" evidence="7">
    <location>
        <begin position="55"/>
        <end position="91"/>
    </location>
</feature>
<evidence type="ECO:0000313" key="9">
    <source>
        <dbReference type="EMBL" id="CEH17608.1"/>
    </source>
</evidence>
<dbReference type="InterPro" id="IPR029149">
    <property type="entry name" value="Creatin/AminoP/Spt16_N"/>
</dbReference>
<keyword evidence="9" id="KW-0645">Protease</keyword>
<proteinExistence type="inferred from homology"/>
<dbReference type="PANTHER" id="PTHR43226:SF4">
    <property type="entry name" value="XAA-PRO AMINOPEPTIDASE 3"/>
    <property type="match status" value="1"/>
</dbReference>
<reference evidence="9 10" key="1">
    <citation type="submission" date="2014-09" db="EMBL/GenBank/DDBJ databases">
        <authorList>
            <person name="Magalhaes I.L.F."/>
            <person name="Oliveira U."/>
            <person name="Santos F.R."/>
            <person name="Vidigal T.H.D.A."/>
            <person name="Brescovit A.D."/>
            <person name="Santos A.J."/>
        </authorList>
    </citation>
    <scope>NUCLEOTIDE SEQUENCE [LARGE SCALE GENOMIC DNA]</scope>
</reference>
<protein>
    <submittedName>
        <fullName evidence="9">Xaa-pro aminopeptidase</fullName>
    </submittedName>
</protein>
<keyword evidence="5" id="KW-0464">Manganese</keyword>
<evidence type="ECO:0000256" key="6">
    <source>
        <dbReference type="RuleBase" id="RU000590"/>
    </source>
</evidence>
<dbReference type="Gene3D" id="3.90.230.10">
    <property type="entry name" value="Creatinase/methionine aminopeptidase superfamily"/>
    <property type="match status" value="1"/>
</dbReference>